<sequence>MGLPWARTDTNLPIHDKILDLIGMGPKGKGAAFVYVSSYLYAADNGTDGLIKKAVLPFIHCSPHEAKLLVSVGLWEAEPPGNYRIKNYGTKQAVGFAQQALHEARSAAGKKGADSRWGE</sequence>
<evidence type="ECO:0000313" key="1">
    <source>
        <dbReference type="EMBL" id="QSE94172.1"/>
    </source>
</evidence>
<reference evidence="1 2" key="1">
    <citation type="journal article" date="2021" name="Microbiol. Resour. Announc.">
        <title>Complete Genome Sequences of Two Rhodococcus sp. Strains with Large and Linear Chromosomes, Isolated from Apple Rhizosphere.</title>
        <authorList>
            <person name="Benning S."/>
            <person name="Brugnone N."/>
            <person name="Siani R."/>
            <person name="Kublik S."/>
            <person name="Schloter M."/>
            <person name="Rad V."/>
        </authorList>
    </citation>
    <scope>NUCLEOTIDE SEQUENCE [LARGE SCALE GENOMIC DNA]</scope>
    <source>
        <strain evidence="1 2">R79</strain>
    </source>
</reference>
<dbReference type="RefSeq" id="WP_206010605.1">
    <property type="nucleotide sequence ID" value="NZ_CP070619.1"/>
</dbReference>
<evidence type="ECO:0000313" key="2">
    <source>
        <dbReference type="Proteomes" id="UP000662986"/>
    </source>
</evidence>
<gene>
    <name evidence="1" type="ORF">JWS13_39025</name>
</gene>
<dbReference type="Proteomes" id="UP000662986">
    <property type="component" value="Chromosome"/>
</dbReference>
<dbReference type="EMBL" id="CP070619">
    <property type="protein sequence ID" value="QSE94172.1"/>
    <property type="molecule type" value="Genomic_DNA"/>
</dbReference>
<keyword evidence="2" id="KW-1185">Reference proteome</keyword>
<name>A0A974WBC9_9NOCA</name>
<organism evidence="1 2">
    <name type="scientific">Rhodococcus pseudokoreensis</name>
    <dbReference type="NCBI Taxonomy" id="2811421"/>
    <lineage>
        <taxon>Bacteria</taxon>
        <taxon>Bacillati</taxon>
        <taxon>Actinomycetota</taxon>
        <taxon>Actinomycetes</taxon>
        <taxon>Mycobacteriales</taxon>
        <taxon>Nocardiaceae</taxon>
        <taxon>Rhodococcus</taxon>
    </lineage>
</organism>
<reference evidence="1 2" key="2">
    <citation type="journal article" date="2022" name="Arch. Microbiol.">
        <title>Rhodococcus pseudokoreensis sp. nov. isolated from the rhizosphere of young M26 apple rootstocks.</title>
        <authorList>
            <person name="Kampfer P."/>
            <person name="Glaeser S.P."/>
            <person name="Blom J."/>
            <person name="Wolf J."/>
            <person name="Benning S."/>
            <person name="Schloter M."/>
            <person name="Neumann-Schaal M."/>
        </authorList>
    </citation>
    <scope>NUCLEOTIDE SEQUENCE [LARGE SCALE GENOMIC DNA]</scope>
    <source>
        <strain evidence="1 2">R79</strain>
    </source>
</reference>
<protein>
    <submittedName>
        <fullName evidence="1">Uncharacterized protein</fullName>
    </submittedName>
</protein>
<proteinExistence type="predicted"/>
<accession>A0A974WBC9</accession>